<dbReference type="AlphaFoldDB" id="A0A840DCY3"/>
<organism evidence="5 6">
    <name type="scientific">Bacteroides reticulotermitis</name>
    <dbReference type="NCBI Taxonomy" id="1133319"/>
    <lineage>
        <taxon>Bacteria</taxon>
        <taxon>Pseudomonadati</taxon>
        <taxon>Bacteroidota</taxon>
        <taxon>Bacteroidia</taxon>
        <taxon>Bacteroidales</taxon>
        <taxon>Bacteroidaceae</taxon>
        <taxon>Bacteroides</taxon>
    </lineage>
</organism>
<name>A0A840DCY3_9BACE</name>
<dbReference type="InterPro" id="IPR010998">
    <property type="entry name" value="Integrase_recombinase_N"/>
</dbReference>
<comment type="caution">
    <text evidence="5">The sequence shown here is derived from an EMBL/GenBank/DDBJ whole genome shotgun (WGS) entry which is preliminary data.</text>
</comment>
<dbReference type="Pfam" id="PF17293">
    <property type="entry name" value="Arm-DNA-bind_5"/>
    <property type="match status" value="1"/>
</dbReference>
<protein>
    <submittedName>
        <fullName evidence="5">Integrase</fullName>
    </submittedName>
</protein>
<dbReference type="CDD" id="cd01185">
    <property type="entry name" value="INTN1_C_like"/>
    <property type="match status" value="1"/>
</dbReference>
<evidence type="ECO:0000256" key="1">
    <source>
        <dbReference type="ARBA" id="ARBA00008857"/>
    </source>
</evidence>
<keyword evidence="2" id="KW-0238">DNA-binding</keyword>
<evidence type="ECO:0000313" key="6">
    <source>
        <dbReference type="Proteomes" id="UP000560658"/>
    </source>
</evidence>
<dbReference type="InterPro" id="IPR013762">
    <property type="entry name" value="Integrase-like_cat_sf"/>
</dbReference>
<dbReference type="InterPro" id="IPR035386">
    <property type="entry name" value="Arm-DNA-bind_5"/>
</dbReference>
<dbReference type="Gene3D" id="1.10.150.130">
    <property type="match status" value="1"/>
</dbReference>
<dbReference type="GO" id="GO:0003677">
    <property type="term" value="F:DNA binding"/>
    <property type="evidence" value="ECO:0007669"/>
    <property type="project" value="UniProtKB-KW"/>
</dbReference>
<dbReference type="Pfam" id="PF13102">
    <property type="entry name" value="Phage_int_SAM_5"/>
    <property type="match status" value="1"/>
</dbReference>
<sequence length="426" mass="48754">MRNTFKVLFYVNSSKEKNGVAPILGRITVNGQAAQFSCKQTVALSLWDAKANRAKGKGAEAQKINHALDKIKAKIIEHYQQIREREGFASAEMVKNAWQGIGNEYETLLSAFDRHNADFSKRVGKDRSKGTYQKYCIVRNHLARFIKSYYKRNDMSMKELTEEFIRQFDIYLRTEVSLSPSGVWMYTVPLKMIVTRAHCDGHLHRNPFANYHASPQVKERQFLTEEELQTMINHPFSKPSFAKMRDIFVFGCLTGISFIDIKNLTTDNLVNINGNWWIVANRKKTKIPFRVMLLDSALRIIERYEPFRKGNYLFDFLGNQHANRKLKQIAKACGIEKHLVFHSSRHTFGTLALVKGMPIESVSKILGHTKITTTQIYAKITTEKLEHDISAFGKKLEAGLAVKPQSLAQPERGISPVKKERAVGRL</sequence>
<feature type="domain" description="Tyr recombinase" evidence="4">
    <location>
        <begin position="218"/>
        <end position="390"/>
    </location>
</feature>
<dbReference type="PANTHER" id="PTHR30349:SF64">
    <property type="entry name" value="PROPHAGE INTEGRASE INTD-RELATED"/>
    <property type="match status" value="1"/>
</dbReference>
<dbReference type="Proteomes" id="UP000560658">
    <property type="component" value="Unassembled WGS sequence"/>
</dbReference>
<proteinExistence type="inferred from homology"/>
<evidence type="ECO:0000256" key="2">
    <source>
        <dbReference type="ARBA" id="ARBA00023125"/>
    </source>
</evidence>
<evidence type="ECO:0000256" key="3">
    <source>
        <dbReference type="ARBA" id="ARBA00023172"/>
    </source>
</evidence>
<dbReference type="InterPro" id="IPR011010">
    <property type="entry name" value="DNA_brk_join_enz"/>
</dbReference>
<dbReference type="GO" id="GO:0006310">
    <property type="term" value="P:DNA recombination"/>
    <property type="evidence" value="ECO:0007669"/>
    <property type="project" value="UniProtKB-KW"/>
</dbReference>
<keyword evidence="6" id="KW-1185">Reference proteome</keyword>
<reference evidence="5" key="1">
    <citation type="submission" date="2020-08" db="EMBL/GenBank/DDBJ databases">
        <title>Genomic Encyclopedia of Type Strains, Phase IV (KMG-IV): sequencing the most valuable type-strain genomes for metagenomic binning, comparative biology and taxonomic classification.</title>
        <authorList>
            <person name="Goeker M."/>
        </authorList>
    </citation>
    <scope>NUCLEOTIDE SEQUENCE [LARGE SCALE GENOMIC DNA]</scope>
    <source>
        <strain evidence="5">DSM 105720</strain>
    </source>
</reference>
<dbReference type="EMBL" id="JACIER010000024">
    <property type="protein sequence ID" value="MBB4046192.1"/>
    <property type="molecule type" value="Genomic_DNA"/>
</dbReference>
<accession>A0A840DCY3</accession>
<dbReference type="PANTHER" id="PTHR30349">
    <property type="entry name" value="PHAGE INTEGRASE-RELATED"/>
    <property type="match status" value="1"/>
</dbReference>
<dbReference type="RefSeq" id="WP_081741472.1">
    <property type="nucleotide sequence ID" value="NZ_JACIER010000024.1"/>
</dbReference>
<dbReference type="SUPFAM" id="SSF56349">
    <property type="entry name" value="DNA breaking-rejoining enzymes"/>
    <property type="match status" value="1"/>
</dbReference>
<dbReference type="InterPro" id="IPR025269">
    <property type="entry name" value="SAM-like_dom"/>
</dbReference>
<dbReference type="GO" id="GO:0015074">
    <property type="term" value="P:DNA integration"/>
    <property type="evidence" value="ECO:0007669"/>
    <property type="project" value="InterPro"/>
</dbReference>
<keyword evidence="3" id="KW-0233">DNA recombination</keyword>
<comment type="similarity">
    <text evidence="1">Belongs to the 'phage' integrase family.</text>
</comment>
<dbReference type="Gene3D" id="1.10.443.10">
    <property type="entry name" value="Intergrase catalytic core"/>
    <property type="match status" value="1"/>
</dbReference>
<gene>
    <name evidence="5" type="ORF">GGR06_004023</name>
</gene>
<dbReference type="Pfam" id="PF00589">
    <property type="entry name" value="Phage_integrase"/>
    <property type="match status" value="1"/>
</dbReference>
<evidence type="ECO:0000313" key="5">
    <source>
        <dbReference type="EMBL" id="MBB4046192.1"/>
    </source>
</evidence>
<dbReference type="PROSITE" id="PS51898">
    <property type="entry name" value="TYR_RECOMBINASE"/>
    <property type="match status" value="1"/>
</dbReference>
<dbReference type="InterPro" id="IPR002104">
    <property type="entry name" value="Integrase_catalytic"/>
</dbReference>
<dbReference type="InterPro" id="IPR050090">
    <property type="entry name" value="Tyrosine_recombinase_XerCD"/>
</dbReference>
<evidence type="ECO:0000259" key="4">
    <source>
        <dbReference type="PROSITE" id="PS51898"/>
    </source>
</evidence>